<comment type="caution">
    <text evidence="2">The sequence shown here is derived from an EMBL/GenBank/DDBJ whole genome shotgun (WGS) entry which is preliminary data.</text>
</comment>
<dbReference type="SUPFAM" id="SSF52540">
    <property type="entry name" value="P-loop containing nucleoside triphosphate hydrolases"/>
    <property type="match status" value="2"/>
</dbReference>
<proteinExistence type="predicted"/>
<accession>A0ABQ6H1B3</accession>
<gene>
    <name evidence="2" type="primary">sbcC</name>
    <name evidence="2" type="ORF">theurythT_14380</name>
</gene>
<feature type="coiled-coil region" evidence="1">
    <location>
        <begin position="966"/>
        <end position="1000"/>
    </location>
</feature>
<feature type="coiled-coil region" evidence="1">
    <location>
        <begin position="538"/>
        <end position="565"/>
    </location>
</feature>
<protein>
    <submittedName>
        <fullName evidence="2">Nuclease SbcCD subunit C</fullName>
    </submittedName>
</protein>
<evidence type="ECO:0000313" key="3">
    <source>
        <dbReference type="Proteomes" id="UP001157133"/>
    </source>
</evidence>
<feature type="coiled-coil region" evidence="1">
    <location>
        <begin position="745"/>
        <end position="772"/>
    </location>
</feature>
<dbReference type="PANTHER" id="PTHR32114:SF2">
    <property type="entry name" value="ABC TRANSPORTER ABCH.3"/>
    <property type="match status" value="1"/>
</dbReference>
<dbReference type="PANTHER" id="PTHR32114">
    <property type="entry name" value="ABC TRANSPORTER ABCH.3"/>
    <property type="match status" value="1"/>
</dbReference>
<dbReference type="InterPro" id="IPR027417">
    <property type="entry name" value="P-loop_NTPase"/>
</dbReference>
<keyword evidence="3" id="KW-1185">Reference proteome</keyword>
<dbReference type="Proteomes" id="UP001157133">
    <property type="component" value="Unassembled WGS sequence"/>
</dbReference>
<name>A0ABQ6H1B3_9GAMM</name>
<dbReference type="Gene3D" id="3.40.50.300">
    <property type="entry name" value="P-loop containing nucleotide triphosphate hydrolases"/>
    <property type="match status" value="2"/>
</dbReference>
<reference evidence="2 3" key="1">
    <citation type="submission" date="2023-03" db="EMBL/GenBank/DDBJ databases">
        <title>Draft genome sequence of Thalassotalea eurytherma JCM 18482T.</title>
        <authorList>
            <person name="Sawabe T."/>
        </authorList>
    </citation>
    <scope>NUCLEOTIDE SEQUENCE [LARGE SCALE GENOMIC DNA]</scope>
    <source>
        <strain evidence="2 3">JCM 18482</strain>
    </source>
</reference>
<organism evidence="2 3">
    <name type="scientific">Thalassotalea eurytherma</name>
    <dbReference type="NCBI Taxonomy" id="1144278"/>
    <lineage>
        <taxon>Bacteria</taxon>
        <taxon>Pseudomonadati</taxon>
        <taxon>Pseudomonadota</taxon>
        <taxon>Gammaproteobacteria</taxon>
        <taxon>Alteromonadales</taxon>
        <taxon>Colwelliaceae</taxon>
        <taxon>Thalassotalea</taxon>
    </lineage>
</organism>
<sequence length="1235" mass="139166">MKILTLRFENLNALKGHWFIDFTQAPFDQDALFAITGPTGAGKTTILDAICLALYQQTPRQKVSKSQNQIMTRHTASCLAEVEFEVKGKGYRAFWSQRRAKNNPEGNLVDAKAELATLDGEILAEKPSAVKSKIELLSGLDFARFTKSMMLSQGQFAAFLNANANQRAELLEELTGTEIYGQISQQVYENYKQEDKALALIESQKSGLSLLTDEELKNIEQSLQAAKEQEAELSKSLASLTKDKQWLIKKSELTQKLKQQNQVLHETKQSLDGHKAQFDLLAKAEPALKIKSQYDQFVDSRKQCLLLQETVKKLSQQQKDLASVFAKAEQEVAIANDNAETALKGFEQQEQLFIEKVQPLEHEIKHLGTLVEQTTAKQKTVEHQLSAELTSQQQTKLQLVELQNRQDDYQTFTVQHGYIHQLQENLAVWQQNYKQAQDLIANRKQLDSQVQPLISQTSQNQKRDDELTAAEQKTHRQKTRLDEQITNVEQEISACLTLHKSDSLDAFYQQFQQRSDWQTNIQVAKQLCEQVNKITNAQAQLHNDKAQHQTKLEALTQQRLACREQYKLANTQVKDLQVIVEQQRAIQALSDYRNQLKADDPCPLCGSTEHPAIEEYRDIEENKYQARLLSAQQALKQIEEHGQALSQQIAVIEQTMQSISTTLDGYQVDLKGLNEQWAPIATKFAMQEPLAVLATTPDLLSARESEANTWQVTYEQLQALEKHKQQLAQHQHQQSLTLSGIESERKLVKQTVESTQAQITQLQQQITDLTSQHEQSITSLLDAINSLSSDLLNRSYSPEHAIADFFLQANDKLASFNQLATAYEQAKSSLENLNQQQALIAQKVEQLSEQKSALQAELAMHTQAHATKTSERLNLVGDKCVAELRDEIAHKKQALTVKLAELTNQRDDVAKKINNIAGECSASQQQLNERQENHQQLATLWQDEMNTCGFENEQVFLQALMPREQAEQIAKQRRLADEEITKLTANVELYTHQLEEVEGQQLTTEALEDVVLRVDAVTQSLKTLQVTLGQNQQQMAQHQTQLEKQSALVAKIQQQQVVVDDLAKLNHLIGSADGAKYRRFAQSLTLEHLVYLANRRLVSLDGRYQLQRKESDALALEVIDTWQADSVRDTSTLSGGESFLVSLALALALSDLVSNKTSIDSLFLDEGFGTLDNETLELALNALDSLNASGKMIGIISHVDALKERVNVQIKVTKSSGLGVSQLAPMFKFNEQKAS</sequence>
<evidence type="ECO:0000256" key="1">
    <source>
        <dbReference type="SAM" id="Coils"/>
    </source>
</evidence>
<dbReference type="Pfam" id="PF13555">
    <property type="entry name" value="AAA_29"/>
    <property type="match status" value="1"/>
</dbReference>
<keyword evidence="1" id="KW-0175">Coiled coil</keyword>
<feature type="coiled-coil region" evidence="1">
    <location>
        <begin position="816"/>
        <end position="919"/>
    </location>
</feature>
<evidence type="ECO:0000313" key="2">
    <source>
        <dbReference type="EMBL" id="GLX81986.1"/>
    </source>
</evidence>
<dbReference type="EMBL" id="BSSU01000006">
    <property type="protein sequence ID" value="GLX81986.1"/>
    <property type="molecule type" value="Genomic_DNA"/>
</dbReference>
<feature type="coiled-coil region" evidence="1">
    <location>
        <begin position="216"/>
        <end position="270"/>
    </location>
</feature>
<dbReference type="Pfam" id="PF13558">
    <property type="entry name" value="SbcC_Walker_B"/>
    <property type="match status" value="1"/>
</dbReference>
<dbReference type="RefSeq" id="WP_284207330.1">
    <property type="nucleotide sequence ID" value="NZ_BSSU01000006.1"/>
</dbReference>